<feature type="transmembrane region" description="Helical" evidence="1">
    <location>
        <begin position="121"/>
        <end position="141"/>
    </location>
</feature>
<feature type="transmembrane region" description="Helical" evidence="1">
    <location>
        <begin position="216"/>
        <end position="237"/>
    </location>
</feature>
<feature type="transmembrane region" description="Helical" evidence="1">
    <location>
        <begin position="70"/>
        <end position="91"/>
    </location>
</feature>
<dbReference type="EMBL" id="BAABGA010000030">
    <property type="protein sequence ID" value="GAA4453126.1"/>
    <property type="molecule type" value="Genomic_DNA"/>
</dbReference>
<sequence length="356" mass="41279">MDDFDLLRESWDDTEGVDSALLDSVAERVLKCHRKLKSTLDGRDAREVGVCVFLIFVFGFYVWLFNQFYIRVGSLIVVAACVEVSAVLLWARRGLRVAPDELSVRDFTEHQRTLVRRQIRLLRNIAWWYLLPFFIGLMVMTYGFGNLLLLIGFGIATLVMYWVIWRMNQRAIADELGPLDEAYTMMLEAIDNPDRDMAQETLQTVPEMKRANYRSFMIQIICLTFFIVILSGFLTWLDREAVDYPKLAPFTGVRWQDERPQIEIDDRWYELVAIDGVKASEIVEYCEWRYLGLSHKRFEEDLVEVLTRMGHPLGETSELTLKVPSSDSTVVLDDVPWTAENRTAIKQQNDGVLPPK</sequence>
<evidence type="ECO:0000313" key="2">
    <source>
        <dbReference type="EMBL" id="GAA4453126.1"/>
    </source>
</evidence>
<keyword evidence="1" id="KW-0472">Membrane</keyword>
<organism evidence="2 3">
    <name type="scientific">Novipirellula rosea</name>
    <dbReference type="NCBI Taxonomy" id="1031540"/>
    <lineage>
        <taxon>Bacteria</taxon>
        <taxon>Pseudomonadati</taxon>
        <taxon>Planctomycetota</taxon>
        <taxon>Planctomycetia</taxon>
        <taxon>Pirellulales</taxon>
        <taxon>Pirellulaceae</taxon>
        <taxon>Novipirellula</taxon>
    </lineage>
</organism>
<evidence type="ECO:0000256" key="1">
    <source>
        <dbReference type="SAM" id="Phobius"/>
    </source>
</evidence>
<accession>A0ABP8MQC5</accession>
<keyword evidence="3" id="KW-1185">Reference proteome</keyword>
<keyword evidence="1" id="KW-1133">Transmembrane helix</keyword>
<feature type="transmembrane region" description="Helical" evidence="1">
    <location>
        <begin position="147"/>
        <end position="165"/>
    </location>
</feature>
<reference evidence="3" key="1">
    <citation type="journal article" date="2019" name="Int. J. Syst. Evol. Microbiol.">
        <title>The Global Catalogue of Microorganisms (GCM) 10K type strain sequencing project: providing services to taxonomists for standard genome sequencing and annotation.</title>
        <authorList>
            <consortium name="The Broad Institute Genomics Platform"/>
            <consortium name="The Broad Institute Genome Sequencing Center for Infectious Disease"/>
            <person name="Wu L."/>
            <person name="Ma J."/>
        </authorList>
    </citation>
    <scope>NUCLEOTIDE SEQUENCE [LARGE SCALE GENOMIC DNA]</scope>
    <source>
        <strain evidence="3">JCM 17759</strain>
    </source>
</reference>
<keyword evidence="1" id="KW-0812">Transmembrane</keyword>
<name>A0ABP8MQC5_9BACT</name>
<comment type="caution">
    <text evidence="2">The sequence shown here is derived from an EMBL/GenBank/DDBJ whole genome shotgun (WGS) entry which is preliminary data.</text>
</comment>
<proteinExistence type="predicted"/>
<protein>
    <submittedName>
        <fullName evidence="2">Uncharacterized protein</fullName>
    </submittedName>
</protein>
<gene>
    <name evidence="2" type="ORF">GCM10023156_23560</name>
</gene>
<evidence type="ECO:0000313" key="3">
    <source>
        <dbReference type="Proteomes" id="UP001500840"/>
    </source>
</evidence>
<dbReference type="Proteomes" id="UP001500840">
    <property type="component" value="Unassembled WGS sequence"/>
</dbReference>
<feature type="transmembrane region" description="Helical" evidence="1">
    <location>
        <begin position="45"/>
        <end position="64"/>
    </location>
</feature>
<dbReference type="RefSeq" id="WP_345322199.1">
    <property type="nucleotide sequence ID" value="NZ_BAABGA010000030.1"/>
</dbReference>